<protein>
    <recommendedName>
        <fullName evidence="1">non-specific serine/threonine protein kinase</fullName>
        <ecNumber evidence="1">2.7.11.1</ecNumber>
    </recommendedName>
</protein>
<evidence type="ECO:0000256" key="1">
    <source>
        <dbReference type="ARBA" id="ARBA00012513"/>
    </source>
</evidence>
<reference evidence="8" key="1">
    <citation type="journal article" date="2015" name="Nature">
        <title>Complex archaea that bridge the gap between prokaryotes and eukaryotes.</title>
        <authorList>
            <person name="Spang A."/>
            <person name="Saw J.H."/>
            <person name="Jorgensen S.L."/>
            <person name="Zaremba-Niedzwiedzka K."/>
            <person name="Martijn J."/>
            <person name="Lind A.E."/>
            <person name="van Eijk R."/>
            <person name="Schleper C."/>
            <person name="Guy L."/>
            <person name="Ettema T.J."/>
        </authorList>
    </citation>
    <scope>NUCLEOTIDE SEQUENCE</scope>
</reference>
<dbReference type="InterPro" id="IPR010624">
    <property type="entry name" value="KaiC_dom"/>
</dbReference>
<dbReference type="EC" id="2.7.11.1" evidence="1"/>
<dbReference type="InterPro" id="IPR003593">
    <property type="entry name" value="AAA+_ATPase"/>
</dbReference>
<evidence type="ECO:0000256" key="3">
    <source>
        <dbReference type="ARBA" id="ARBA00022679"/>
    </source>
</evidence>
<dbReference type="GO" id="GO:0004674">
    <property type="term" value="F:protein serine/threonine kinase activity"/>
    <property type="evidence" value="ECO:0007669"/>
    <property type="project" value="UniProtKB-EC"/>
</dbReference>
<name>A0A0F9X618_9ZZZZ</name>
<dbReference type="PANTHER" id="PTHR42926">
    <property type="match status" value="1"/>
</dbReference>
<accession>A0A0F9X618</accession>
<proteinExistence type="predicted"/>
<feature type="domain" description="KaiC" evidence="7">
    <location>
        <begin position="11"/>
        <end position="249"/>
    </location>
</feature>
<dbReference type="SMART" id="SM00382">
    <property type="entry name" value="AAA"/>
    <property type="match status" value="2"/>
</dbReference>
<dbReference type="PRINTS" id="PR01874">
    <property type="entry name" value="DNAREPAIRADA"/>
</dbReference>
<dbReference type="EMBL" id="LAZR01000079">
    <property type="protein sequence ID" value="KKN94326.1"/>
    <property type="molecule type" value="Genomic_DNA"/>
</dbReference>
<gene>
    <name evidence="8" type="ORF">LCGC14_0189390</name>
</gene>
<dbReference type="InterPro" id="IPR051347">
    <property type="entry name" value="Circadian_clock_KaiC-rel"/>
</dbReference>
<keyword evidence="5" id="KW-0418">Kinase</keyword>
<dbReference type="InterPro" id="IPR030665">
    <property type="entry name" value="KaiC"/>
</dbReference>
<dbReference type="Pfam" id="PF06745">
    <property type="entry name" value="ATPase"/>
    <property type="match status" value="2"/>
</dbReference>
<dbReference type="PROSITE" id="PS51146">
    <property type="entry name" value="KAIC"/>
    <property type="match status" value="2"/>
</dbReference>
<dbReference type="AlphaFoldDB" id="A0A0F9X618"/>
<dbReference type="Gene3D" id="3.40.50.300">
    <property type="entry name" value="P-loop containing nucleotide triphosphate hydrolases"/>
    <property type="match status" value="2"/>
</dbReference>
<dbReference type="PANTHER" id="PTHR42926:SF1">
    <property type="entry name" value="CIRCADIAN CLOCK OSCILLATOR PROTEIN KAIC 1"/>
    <property type="match status" value="1"/>
</dbReference>
<dbReference type="CDD" id="cd19488">
    <property type="entry name" value="KaiC-like_N"/>
    <property type="match status" value="1"/>
</dbReference>
<feature type="domain" description="KaiC" evidence="7">
    <location>
        <begin position="251"/>
        <end position="483"/>
    </location>
</feature>
<dbReference type="PIRSF" id="PIRSF039117">
    <property type="entry name" value="KaiC"/>
    <property type="match status" value="1"/>
</dbReference>
<keyword evidence="3" id="KW-0808">Transferase</keyword>
<evidence type="ECO:0000256" key="5">
    <source>
        <dbReference type="ARBA" id="ARBA00022777"/>
    </source>
</evidence>
<evidence type="ECO:0000256" key="6">
    <source>
        <dbReference type="ARBA" id="ARBA00022801"/>
    </source>
</evidence>
<dbReference type="GO" id="GO:0016787">
    <property type="term" value="F:hydrolase activity"/>
    <property type="evidence" value="ECO:0007669"/>
    <property type="project" value="UniProtKB-KW"/>
</dbReference>
<evidence type="ECO:0000256" key="2">
    <source>
        <dbReference type="ARBA" id="ARBA00022553"/>
    </source>
</evidence>
<dbReference type="InterPro" id="IPR027417">
    <property type="entry name" value="P-loop_NTPase"/>
</dbReference>
<sequence length="505" mass="55575">MTETTTPDVAQRLSTGTSGLDDVLCGGITPERLYLVEGTPGAGKTTLALKFLMEGRAAGRQGLYITLSETVNELTAVARSHDWTLDNIALFEMVAEDEFSPDHEQSLLHPSEVELGETVRGIIDLVEKTNPDRVVLDSLSELRLLAQNPLRYRRQILALKHFFARRKCTVLMLDDRTAEPGDLQLHSIAHGVISLEHLANDFGSERRRLRVIKMRGLKYHGGYHDFTIERGGICVYPRLIAAQHHRTHSTDPVTTGLKELDALLGDGLFPGTNALMAGPAGVGKTTTAVRCMIAALKRGQNAAYFLFDERLSTLMIRSKALGMDLQPFIDNGTLQIRQVDPAELSPGEFAHAVRSAVEDSDASVVVIDSLNAYLHAMPSDNFLVLQMHELLSYLAQQGVVSIMVLGQHGVTGDLRSDIDISYLADTVLMMRFFEAEGEIRKSISVIKTRTSDHERSIREFKIDQDGISIGEPLRGFSSILSGSPVYNASKDHLMALRGDDKDGSK</sequence>
<keyword evidence="2" id="KW-0597">Phosphoprotein</keyword>
<evidence type="ECO:0000313" key="8">
    <source>
        <dbReference type="EMBL" id="KKN94326.1"/>
    </source>
</evidence>
<keyword evidence="4" id="KW-0677">Repeat</keyword>
<dbReference type="SUPFAM" id="SSF52540">
    <property type="entry name" value="P-loop containing nucleoside triphosphate hydrolases"/>
    <property type="match status" value="2"/>
</dbReference>
<comment type="caution">
    <text evidence="8">The sequence shown here is derived from an EMBL/GenBank/DDBJ whole genome shotgun (WGS) entry which is preliminary data.</text>
</comment>
<evidence type="ECO:0000259" key="7">
    <source>
        <dbReference type="PROSITE" id="PS51146"/>
    </source>
</evidence>
<dbReference type="GO" id="GO:0005524">
    <property type="term" value="F:ATP binding"/>
    <property type="evidence" value="ECO:0007669"/>
    <property type="project" value="InterPro"/>
</dbReference>
<evidence type="ECO:0000256" key="4">
    <source>
        <dbReference type="ARBA" id="ARBA00022737"/>
    </source>
</evidence>
<organism evidence="8">
    <name type="scientific">marine sediment metagenome</name>
    <dbReference type="NCBI Taxonomy" id="412755"/>
    <lineage>
        <taxon>unclassified sequences</taxon>
        <taxon>metagenomes</taxon>
        <taxon>ecological metagenomes</taxon>
    </lineage>
</organism>
<keyword evidence="6" id="KW-0378">Hydrolase</keyword>
<dbReference type="InterPro" id="IPR014774">
    <property type="entry name" value="KaiC-like_dom"/>
</dbReference>